<dbReference type="Proteomes" id="UP000238823">
    <property type="component" value="Unassembled WGS sequence"/>
</dbReference>
<gene>
    <name evidence="3" type="primary">afsK</name>
    <name evidence="3" type="ORF">ENSA7_15430</name>
</gene>
<dbReference type="Gene3D" id="2.40.128.630">
    <property type="match status" value="2"/>
</dbReference>
<evidence type="ECO:0000256" key="1">
    <source>
        <dbReference type="SAM" id="MobiDB-lite"/>
    </source>
</evidence>
<dbReference type="Pfam" id="PF13360">
    <property type="entry name" value="PQQ_2"/>
    <property type="match status" value="1"/>
</dbReference>
<evidence type="ECO:0000259" key="2">
    <source>
        <dbReference type="Pfam" id="PF13360"/>
    </source>
</evidence>
<feature type="domain" description="Pyrrolo-quinoline quinone repeat" evidence="2">
    <location>
        <begin position="204"/>
        <end position="374"/>
    </location>
</feature>
<reference evidence="3 4" key="1">
    <citation type="submission" date="2018-03" db="EMBL/GenBank/DDBJ databases">
        <title>Draft Genome Sequences of the Obligatory Marine Myxobacteria Enhygromyxa salina SWB007.</title>
        <authorList>
            <person name="Poehlein A."/>
            <person name="Moghaddam J.A."/>
            <person name="Harms H."/>
            <person name="Alanjari M."/>
            <person name="Koenig G.M."/>
            <person name="Daniel R."/>
            <person name="Schaeberle T.F."/>
        </authorList>
    </citation>
    <scope>NUCLEOTIDE SEQUENCE [LARGE SCALE GENOMIC DNA]</scope>
    <source>
        <strain evidence="3 4">SWB007</strain>
    </source>
</reference>
<feature type="region of interest" description="Disordered" evidence="1">
    <location>
        <begin position="67"/>
        <end position="108"/>
    </location>
</feature>
<accession>A0A2S9YUE0</accession>
<keyword evidence="3" id="KW-0418">Kinase</keyword>
<dbReference type="GO" id="GO:0004674">
    <property type="term" value="F:protein serine/threonine kinase activity"/>
    <property type="evidence" value="ECO:0007669"/>
    <property type="project" value="UniProtKB-EC"/>
</dbReference>
<dbReference type="Gene3D" id="2.40.10.480">
    <property type="match status" value="1"/>
</dbReference>
<evidence type="ECO:0000313" key="3">
    <source>
        <dbReference type="EMBL" id="PRQ08725.1"/>
    </source>
</evidence>
<dbReference type="EMBL" id="PVNL01000036">
    <property type="protein sequence ID" value="PRQ08725.1"/>
    <property type="molecule type" value="Genomic_DNA"/>
</dbReference>
<dbReference type="PANTHER" id="PTHR34512:SF30">
    <property type="entry name" value="OUTER MEMBRANE PROTEIN ASSEMBLY FACTOR BAMB"/>
    <property type="match status" value="1"/>
</dbReference>
<dbReference type="EC" id="2.7.11.1" evidence="3"/>
<sequence>MQEHDTTTDVRIAEVRRPWGPACLVLMLSGCPASHPPSEAGCGKDSDCKTDRICVEAVCVAPTSADPAAGEAASPAVVAKPSAGQGERWFRDGPGHAGATTAVGPTTEPQPRWVVELGAVVFATPTLAVGPHGLTAYVGTHAGRFVGVVVEGERSGSVALDIDLGGRIWATAAASGEGDSLRLYVGNDDDTLFAIAPAAKGDARIAWRKRLGNCEDTRSPGPEGARCDVDGGPTIGPDGDLYVGADGVYRLSPEGEIRWHWPSAEQEERPKHVFSTPVLAEGRVYVGGQDGFVTALAAETGEQQWQYTVRADVDGSGVIGADGALFIGADDGRIYSIRSDGSLRWSFVAQRDIRSSLGIAPDGTVYATSFDANLYSLAPSGEVNWVLPTGGVVHGSPVVDPSGTVFFGSQDDHLYAVSAKGKVLWAIDLGADVDSSVAITPSGTLIVGCDDGTLRAFGAAPEPAPPG</sequence>
<protein>
    <submittedName>
        <fullName evidence="3">Serine/threonine-protein kinase AfsK</fullName>
        <ecNumber evidence="3">2.7.11.1</ecNumber>
    </submittedName>
</protein>
<dbReference type="AlphaFoldDB" id="A0A2S9YUE0"/>
<dbReference type="Gene3D" id="2.130.10.10">
    <property type="entry name" value="YVTN repeat-like/Quinoprotein amine dehydrogenase"/>
    <property type="match status" value="1"/>
</dbReference>
<dbReference type="PANTHER" id="PTHR34512">
    <property type="entry name" value="CELL SURFACE PROTEIN"/>
    <property type="match status" value="1"/>
</dbReference>
<dbReference type="InterPro" id="IPR011047">
    <property type="entry name" value="Quinoprotein_ADH-like_sf"/>
</dbReference>
<evidence type="ECO:0000313" key="4">
    <source>
        <dbReference type="Proteomes" id="UP000238823"/>
    </source>
</evidence>
<keyword evidence="3" id="KW-0808">Transferase</keyword>
<dbReference type="SUPFAM" id="SSF101898">
    <property type="entry name" value="NHL repeat"/>
    <property type="match status" value="1"/>
</dbReference>
<feature type="compositionally biased region" description="Low complexity" evidence="1">
    <location>
        <begin position="67"/>
        <end position="83"/>
    </location>
</feature>
<dbReference type="InterPro" id="IPR015943">
    <property type="entry name" value="WD40/YVTN_repeat-like_dom_sf"/>
</dbReference>
<name>A0A2S9YUE0_9BACT</name>
<proteinExistence type="predicted"/>
<comment type="caution">
    <text evidence="3">The sequence shown here is derived from an EMBL/GenBank/DDBJ whole genome shotgun (WGS) entry which is preliminary data.</text>
</comment>
<dbReference type="SMART" id="SM00564">
    <property type="entry name" value="PQQ"/>
    <property type="match status" value="6"/>
</dbReference>
<organism evidence="3 4">
    <name type="scientific">Enhygromyxa salina</name>
    <dbReference type="NCBI Taxonomy" id="215803"/>
    <lineage>
        <taxon>Bacteria</taxon>
        <taxon>Pseudomonadati</taxon>
        <taxon>Myxococcota</taxon>
        <taxon>Polyangia</taxon>
        <taxon>Nannocystales</taxon>
        <taxon>Nannocystaceae</taxon>
        <taxon>Enhygromyxa</taxon>
    </lineage>
</organism>
<dbReference type="RefSeq" id="WP_181233412.1">
    <property type="nucleotide sequence ID" value="NZ_PVNL01000036.1"/>
</dbReference>
<dbReference type="InterPro" id="IPR018391">
    <property type="entry name" value="PQQ_b-propeller_rpt"/>
</dbReference>
<dbReference type="SUPFAM" id="SSF50998">
    <property type="entry name" value="Quinoprotein alcohol dehydrogenase-like"/>
    <property type="match status" value="1"/>
</dbReference>
<dbReference type="InterPro" id="IPR002372">
    <property type="entry name" value="PQQ_rpt_dom"/>
</dbReference>